<dbReference type="PANTHER" id="PTHR34070:SF1">
    <property type="entry name" value="DNA ALKYLATION REPAIR PROTEIN"/>
    <property type="match status" value="1"/>
</dbReference>
<organism evidence="1 2">
    <name type="scientific">Chrysophaeum taylorii</name>
    <dbReference type="NCBI Taxonomy" id="2483200"/>
    <lineage>
        <taxon>Eukaryota</taxon>
        <taxon>Sar</taxon>
        <taxon>Stramenopiles</taxon>
        <taxon>Ochrophyta</taxon>
        <taxon>Pelagophyceae</taxon>
        <taxon>Pelagomonadales</taxon>
        <taxon>Pelagomonadaceae</taxon>
        <taxon>Chrysophaeum</taxon>
    </lineage>
</organism>
<sequence>MTKTRSLTTRRSVEGKRVVESLRAKGNSSIAAHSHGFFRAGPGGYGDGDQFLGLRVPVIREEVKRTKLSIPLAVELLQSPYHEVRMFAVVAMVELYPKQKDEVYEAYVANRHRVNNWDLVDVSAPHILGAHLMTRPRDVLDEFAAAESPWDRRMAVVATFAFIRENQFDDTLRLATTLLDDPHDLIHKAVGWMLREVGKRDADAHRDFLDKRATVMPRTMLRYAIEKLPKAARQAYLRGK</sequence>
<evidence type="ECO:0000313" key="1">
    <source>
        <dbReference type="EMBL" id="KAJ8600643.1"/>
    </source>
</evidence>
<dbReference type="AlphaFoldDB" id="A0AAD7XIH9"/>
<comment type="caution">
    <text evidence="1">The sequence shown here is derived from an EMBL/GenBank/DDBJ whole genome shotgun (WGS) entry which is preliminary data.</text>
</comment>
<dbReference type="SUPFAM" id="SSF48371">
    <property type="entry name" value="ARM repeat"/>
    <property type="match status" value="1"/>
</dbReference>
<protein>
    <recommendedName>
        <fullName evidence="3">DNA alkylation repair protein</fullName>
    </recommendedName>
</protein>
<name>A0AAD7XIH9_9STRA</name>
<keyword evidence="2" id="KW-1185">Reference proteome</keyword>
<reference evidence="1" key="1">
    <citation type="submission" date="2023-01" db="EMBL/GenBank/DDBJ databases">
        <title>Metagenome sequencing of chrysophaentin producing Chrysophaeum taylorii.</title>
        <authorList>
            <person name="Davison J."/>
            <person name="Bewley C."/>
        </authorList>
    </citation>
    <scope>NUCLEOTIDE SEQUENCE</scope>
    <source>
        <strain evidence="1">NIES-1699</strain>
    </source>
</reference>
<evidence type="ECO:0000313" key="2">
    <source>
        <dbReference type="Proteomes" id="UP001230188"/>
    </source>
</evidence>
<dbReference type="PANTHER" id="PTHR34070">
    <property type="entry name" value="ARMADILLO-TYPE FOLD"/>
    <property type="match status" value="1"/>
</dbReference>
<dbReference type="Proteomes" id="UP001230188">
    <property type="component" value="Unassembled WGS sequence"/>
</dbReference>
<gene>
    <name evidence="1" type="ORF">CTAYLR_006933</name>
</gene>
<evidence type="ECO:0008006" key="3">
    <source>
        <dbReference type="Google" id="ProtNLM"/>
    </source>
</evidence>
<dbReference type="Gene3D" id="1.25.10.90">
    <property type="match status" value="1"/>
</dbReference>
<accession>A0AAD7XIH9</accession>
<dbReference type="InterPro" id="IPR014825">
    <property type="entry name" value="DNA_alkylation"/>
</dbReference>
<dbReference type="EMBL" id="JAQMWT010000488">
    <property type="protein sequence ID" value="KAJ8600643.1"/>
    <property type="molecule type" value="Genomic_DNA"/>
</dbReference>
<dbReference type="InterPro" id="IPR016024">
    <property type="entry name" value="ARM-type_fold"/>
</dbReference>
<proteinExistence type="predicted"/>
<dbReference type="CDD" id="cd06561">
    <property type="entry name" value="AlkD_like"/>
    <property type="match status" value="1"/>
</dbReference>
<dbReference type="Pfam" id="PF08713">
    <property type="entry name" value="DNA_alkylation"/>
    <property type="match status" value="1"/>
</dbReference>